<dbReference type="AlphaFoldDB" id="A0A1X9LJ07"/>
<name>A0A1X9LJ07_9MICO</name>
<dbReference type="STRING" id="1619308.B5808_04065"/>
<dbReference type="Proteomes" id="UP000192775">
    <property type="component" value="Chromosome"/>
</dbReference>
<dbReference type="RefSeq" id="WP_085018633.1">
    <property type="nucleotide sequence ID" value="NZ_BMHD01000001.1"/>
</dbReference>
<feature type="compositionally biased region" description="Polar residues" evidence="1">
    <location>
        <begin position="136"/>
        <end position="145"/>
    </location>
</feature>
<dbReference type="EMBL" id="CP020715">
    <property type="protein sequence ID" value="ARJ04492.1"/>
    <property type="molecule type" value="Genomic_DNA"/>
</dbReference>
<feature type="region of interest" description="Disordered" evidence="1">
    <location>
        <begin position="119"/>
        <end position="156"/>
    </location>
</feature>
<gene>
    <name evidence="2" type="ORF">B5808_04065</name>
</gene>
<feature type="compositionally biased region" description="Basic and acidic residues" evidence="1">
    <location>
        <begin position="147"/>
        <end position="156"/>
    </location>
</feature>
<evidence type="ECO:0000256" key="1">
    <source>
        <dbReference type="SAM" id="MobiDB-lite"/>
    </source>
</evidence>
<keyword evidence="3" id="KW-1185">Reference proteome</keyword>
<sequence>MRSITYAGEAVQTSDEVAALLVELSAELAKAGRAEAVEIPIVTTGGGRDTAELVVGLGNDVLSLPSEHEGVEPDFTDAVEMLTAMLDATFAQFTMTAPAMPAAAVSAAALSEAVTMDEPAVEPEVVAPRPPAEATLSGQDAQITSLDEFRRAQRSR</sequence>
<evidence type="ECO:0000313" key="3">
    <source>
        <dbReference type="Proteomes" id="UP000192775"/>
    </source>
</evidence>
<evidence type="ECO:0000313" key="2">
    <source>
        <dbReference type="EMBL" id="ARJ04492.1"/>
    </source>
</evidence>
<organism evidence="2 3">
    <name type="scientific">Cnuibacter physcomitrellae</name>
    <dbReference type="NCBI Taxonomy" id="1619308"/>
    <lineage>
        <taxon>Bacteria</taxon>
        <taxon>Bacillati</taxon>
        <taxon>Actinomycetota</taxon>
        <taxon>Actinomycetes</taxon>
        <taxon>Micrococcales</taxon>
        <taxon>Microbacteriaceae</taxon>
        <taxon>Cnuibacter</taxon>
    </lineage>
</organism>
<protein>
    <submittedName>
        <fullName evidence="2">Uncharacterized protein</fullName>
    </submittedName>
</protein>
<proteinExistence type="predicted"/>
<dbReference type="KEGG" id="cphy:B5808_04065"/>
<accession>A0A1X9LJ07</accession>
<reference evidence="2 3" key="1">
    <citation type="submission" date="2017-04" db="EMBL/GenBank/DDBJ databases">
        <authorList>
            <person name="Afonso C.L."/>
            <person name="Miller P.J."/>
            <person name="Scott M.A."/>
            <person name="Spackman E."/>
            <person name="Goraichik I."/>
            <person name="Dimitrov K.M."/>
            <person name="Suarez D.L."/>
            <person name="Swayne D.E."/>
        </authorList>
    </citation>
    <scope>NUCLEOTIDE SEQUENCE [LARGE SCALE GENOMIC DNA]</scope>
    <source>
        <strain evidence="3">XA(T)</strain>
    </source>
</reference>